<feature type="domain" description="EamA" evidence="7">
    <location>
        <begin position="145"/>
        <end position="275"/>
    </location>
</feature>
<evidence type="ECO:0000313" key="9">
    <source>
        <dbReference type="Proteomes" id="UP000715965"/>
    </source>
</evidence>
<reference evidence="8 9" key="1">
    <citation type="submission" date="2020-10" db="EMBL/GenBank/DDBJ databases">
        <title>Draft genome of Ramlibacter aquaticus LMG 30558.</title>
        <authorList>
            <person name="Props R."/>
        </authorList>
    </citation>
    <scope>NUCLEOTIDE SEQUENCE [LARGE SCALE GENOMIC DNA]</scope>
    <source>
        <strain evidence="8 9">LMG 30558</strain>
    </source>
</reference>
<feature type="transmembrane region" description="Helical" evidence="6">
    <location>
        <begin position="258"/>
        <end position="275"/>
    </location>
</feature>
<dbReference type="InterPro" id="IPR050638">
    <property type="entry name" value="AA-Vitamin_Transporters"/>
</dbReference>
<keyword evidence="4 6" id="KW-1133">Transmembrane helix</keyword>
<dbReference type="SUPFAM" id="SSF103481">
    <property type="entry name" value="Multidrug resistance efflux transporter EmrE"/>
    <property type="match status" value="2"/>
</dbReference>
<comment type="subcellular location">
    <subcellularLocation>
        <location evidence="1">Membrane</location>
        <topology evidence="1">Multi-pass membrane protein</topology>
    </subcellularLocation>
</comment>
<keyword evidence="3 6" id="KW-0812">Transmembrane</keyword>
<proteinExistence type="inferred from homology"/>
<evidence type="ECO:0000259" key="7">
    <source>
        <dbReference type="Pfam" id="PF00892"/>
    </source>
</evidence>
<accession>A0ABR9SB87</accession>
<feature type="domain" description="EamA" evidence="7">
    <location>
        <begin position="4"/>
        <end position="130"/>
    </location>
</feature>
<evidence type="ECO:0000256" key="6">
    <source>
        <dbReference type="SAM" id="Phobius"/>
    </source>
</evidence>
<evidence type="ECO:0000256" key="5">
    <source>
        <dbReference type="ARBA" id="ARBA00023136"/>
    </source>
</evidence>
<dbReference type="Proteomes" id="UP000715965">
    <property type="component" value="Unassembled WGS sequence"/>
</dbReference>
<evidence type="ECO:0000256" key="4">
    <source>
        <dbReference type="ARBA" id="ARBA00022989"/>
    </source>
</evidence>
<dbReference type="EMBL" id="JADDOJ010000008">
    <property type="protein sequence ID" value="MBE7939612.1"/>
    <property type="molecule type" value="Genomic_DNA"/>
</dbReference>
<protein>
    <submittedName>
        <fullName evidence="8">DMT family transporter</fullName>
    </submittedName>
</protein>
<dbReference type="PANTHER" id="PTHR32322:SF2">
    <property type="entry name" value="EAMA DOMAIN-CONTAINING PROTEIN"/>
    <property type="match status" value="1"/>
</dbReference>
<dbReference type="InterPro" id="IPR000620">
    <property type="entry name" value="EamA_dom"/>
</dbReference>
<feature type="transmembrane region" description="Helical" evidence="6">
    <location>
        <begin position="86"/>
        <end position="104"/>
    </location>
</feature>
<feature type="transmembrane region" description="Helical" evidence="6">
    <location>
        <begin position="116"/>
        <end position="134"/>
    </location>
</feature>
<dbReference type="PANTHER" id="PTHR32322">
    <property type="entry name" value="INNER MEMBRANE TRANSPORTER"/>
    <property type="match status" value="1"/>
</dbReference>
<feature type="transmembrane region" description="Helical" evidence="6">
    <location>
        <begin position="232"/>
        <end position="252"/>
    </location>
</feature>
<dbReference type="InterPro" id="IPR037185">
    <property type="entry name" value="EmrE-like"/>
</dbReference>
<evidence type="ECO:0000313" key="8">
    <source>
        <dbReference type="EMBL" id="MBE7939612.1"/>
    </source>
</evidence>
<feature type="transmembrane region" description="Helical" evidence="6">
    <location>
        <begin position="140"/>
        <end position="160"/>
    </location>
</feature>
<feature type="transmembrane region" description="Helical" evidence="6">
    <location>
        <begin position="58"/>
        <end position="80"/>
    </location>
</feature>
<feature type="transmembrane region" description="Helical" evidence="6">
    <location>
        <begin position="205"/>
        <end position="225"/>
    </location>
</feature>
<dbReference type="Pfam" id="PF00892">
    <property type="entry name" value="EamA"/>
    <property type="match status" value="2"/>
</dbReference>
<evidence type="ECO:0000256" key="2">
    <source>
        <dbReference type="ARBA" id="ARBA00007362"/>
    </source>
</evidence>
<comment type="similarity">
    <text evidence="2">Belongs to the EamA transporter family.</text>
</comment>
<sequence>MPFVFVLIWSTGFVVARFGMPYAPPMKFLALRYASSVTCFGLWAWLARVRLPASRAQAGHLAVTGVLMHAGYLGGVWAAVKLGMGAGVAALLVGLQPVLTALWVSARGHAVALRQWLGLALGFGGLSLVVWQKLGLGEIHAANLALAILALLCITAGTLYQKRFVKPCDVRTASLVQLCAALVVTLPLALLESEPVRWTGAMTGALAWSVLALTVGASSLLYLLIQKGAATAVASYMYLVPPTTALMAWALFGEPITALTIGGMALAAFGVSLVVRAK</sequence>
<organism evidence="8 9">
    <name type="scientific">Ramlibacter aquaticus</name>
    <dbReference type="NCBI Taxonomy" id="2780094"/>
    <lineage>
        <taxon>Bacteria</taxon>
        <taxon>Pseudomonadati</taxon>
        <taxon>Pseudomonadota</taxon>
        <taxon>Betaproteobacteria</taxon>
        <taxon>Burkholderiales</taxon>
        <taxon>Comamonadaceae</taxon>
        <taxon>Ramlibacter</taxon>
    </lineage>
</organism>
<keyword evidence="5 6" id="KW-0472">Membrane</keyword>
<name>A0ABR9SB87_9BURK</name>
<evidence type="ECO:0000256" key="3">
    <source>
        <dbReference type="ARBA" id="ARBA00022692"/>
    </source>
</evidence>
<feature type="transmembrane region" description="Helical" evidence="6">
    <location>
        <begin position="29"/>
        <end position="46"/>
    </location>
</feature>
<gene>
    <name evidence="8" type="ORF">IM725_03365</name>
</gene>
<keyword evidence="9" id="KW-1185">Reference proteome</keyword>
<feature type="transmembrane region" description="Helical" evidence="6">
    <location>
        <begin position="172"/>
        <end position="190"/>
    </location>
</feature>
<evidence type="ECO:0000256" key="1">
    <source>
        <dbReference type="ARBA" id="ARBA00004141"/>
    </source>
</evidence>
<comment type="caution">
    <text evidence="8">The sequence shown here is derived from an EMBL/GenBank/DDBJ whole genome shotgun (WGS) entry which is preliminary data.</text>
</comment>